<comment type="caution">
    <text evidence="2">The sequence shown here is derived from an EMBL/GenBank/DDBJ whole genome shotgun (WGS) entry which is preliminary data.</text>
</comment>
<evidence type="ECO:0000256" key="1">
    <source>
        <dbReference type="SAM" id="Phobius"/>
    </source>
</evidence>
<protein>
    <submittedName>
        <fullName evidence="2">Uncharacterized protein</fullName>
    </submittedName>
</protein>
<keyword evidence="3" id="KW-1185">Reference proteome</keyword>
<feature type="transmembrane region" description="Helical" evidence="1">
    <location>
        <begin position="210"/>
        <end position="231"/>
    </location>
</feature>
<feature type="transmembrane region" description="Helical" evidence="1">
    <location>
        <begin position="237"/>
        <end position="260"/>
    </location>
</feature>
<keyword evidence="1" id="KW-0472">Membrane</keyword>
<feature type="transmembrane region" description="Helical" evidence="1">
    <location>
        <begin position="44"/>
        <end position="62"/>
    </location>
</feature>
<feature type="transmembrane region" description="Helical" evidence="1">
    <location>
        <begin position="106"/>
        <end position="125"/>
    </location>
</feature>
<accession>A0A369KVL2</accession>
<dbReference type="AlphaFoldDB" id="A0A369KVL2"/>
<dbReference type="EMBL" id="QOVW01000021">
    <property type="protein sequence ID" value="RDB36857.1"/>
    <property type="molecule type" value="Genomic_DNA"/>
</dbReference>
<feature type="transmembrane region" description="Helical" evidence="1">
    <location>
        <begin position="145"/>
        <end position="163"/>
    </location>
</feature>
<keyword evidence="1" id="KW-0812">Transmembrane</keyword>
<dbReference type="Proteomes" id="UP000253934">
    <property type="component" value="Unassembled WGS sequence"/>
</dbReference>
<keyword evidence="1" id="KW-1133">Transmembrane helix</keyword>
<organism evidence="2 3">
    <name type="scientific">Spirobacillus cienkowskii</name>
    <dbReference type="NCBI Taxonomy" id="495820"/>
    <lineage>
        <taxon>Bacteria</taxon>
        <taxon>Pseudomonadati</taxon>
        <taxon>Bdellovibrionota</taxon>
        <taxon>Oligoflexia</taxon>
        <taxon>Silvanigrellales</taxon>
        <taxon>Spirobacillus</taxon>
    </lineage>
</organism>
<feature type="transmembrane region" description="Helical" evidence="1">
    <location>
        <begin position="345"/>
        <end position="365"/>
    </location>
</feature>
<feature type="transmembrane region" description="Helical" evidence="1">
    <location>
        <begin position="12"/>
        <end position="32"/>
    </location>
</feature>
<evidence type="ECO:0000313" key="2">
    <source>
        <dbReference type="EMBL" id="RDB36857.1"/>
    </source>
</evidence>
<proteinExistence type="predicted"/>
<evidence type="ECO:0000313" key="3">
    <source>
        <dbReference type="Proteomes" id="UP000253934"/>
    </source>
</evidence>
<reference evidence="2" key="1">
    <citation type="submission" date="2018-04" db="EMBL/GenBank/DDBJ databases">
        <title>Draft genome sequence of the Candidatus Spirobacillus cienkowskii, a pathogen of freshwater Daphnia species, reconstructed from hemolymph metagenomic reads.</title>
        <authorList>
            <person name="Bresciani L."/>
            <person name="Lemos L.N."/>
            <person name="Wale N."/>
            <person name="Lin J.Y."/>
            <person name="Fernandes G.R."/>
            <person name="Duffy M.A."/>
            <person name="Rodrigues J.M."/>
        </authorList>
    </citation>
    <scope>NUCLEOTIDE SEQUENCE [LARGE SCALE GENOMIC DNA]</scope>
    <source>
        <strain evidence="2">Binning01</strain>
    </source>
</reference>
<gene>
    <name evidence="2" type="ORF">DCC88_02955</name>
</gene>
<name>A0A369KVL2_9BACT</name>
<sequence>MSKIGESLLPFFQTGSAFIALGMVCFLTYNILIGMYSKDKYIQAVKYCFTFAVGYFILKSLIGSTVTISLNEVKIEATLPNITRIGGWIFHFDQVILIAKSIIAALPIAAAASITSAIAIIYAGMALHIKLSMNAWRGVPEVFEAFFYGVIAYFCFSHFDLFYNGMTSFLDSIINSFVAIDIYQKYSDGLNPIFGLNDYFKNNINSFNMLGSFTNTISLFLGGITLAFLFIMDVVNLLLFFLQHIGILMLPVFTIAISFFSGIDPTRPLKLAGAFASLTLLAKLQVIILNLVLSSFEIVNNPSAIKGVNDQIVKDISSNAIDIGTMFQNSLELMELGISISGDNFLLILKFCTSIICVIILIIFVSTKILDRIFGIIITSQMKPFFQHTKAMLGKFRR</sequence>